<dbReference type="PROSITE" id="PS50026">
    <property type="entry name" value="EGF_3"/>
    <property type="match status" value="15"/>
</dbReference>
<feature type="domain" description="EGF-like" evidence="12">
    <location>
        <begin position="4725"/>
        <end position="4762"/>
    </location>
</feature>
<evidence type="ECO:0000256" key="3">
    <source>
        <dbReference type="ARBA" id="ARBA00022536"/>
    </source>
</evidence>
<dbReference type="InterPro" id="IPR000152">
    <property type="entry name" value="EGF-type_Asp/Asn_hydroxyl_site"/>
</dbReference>
<keyword evidence="14" id="KW-1185">Reference proteome</keyword>
<keyword evidence="2" id="KW-0964">Secreted</keyword>
<dbReference type="Gene3D" id="2.60.40.10">
    <property type="entry name" value="Immunoglobulins"/>
    <property type="match status" value="2"/>
</dbReference>
<evidence type="ECO:0000256" key="10">
    <source>
        <dbReference type="SAM" id="MobiDB-lite"/>
    </source>
</evidence>
<dbReference type="InterPro" id="IPR003886">
    <property type="entry name" value="NIDO_dom"/>
</dbReference>
<dbReference type="GO" id="GO:0007160">
    <property type="term" value="P:cell-matrix adhesion"/>
    <property type="evidence" value="ECO:0007669"/>
    <property type="project" value="InterPro"/>
</dbReference>
<dbReference type="Proteomes" id="UP000549394">
    <property type="component" value="Unassembled WGS sequence"/>
</dbReference>
<feature type="domain" description="EGF-like" evidence="12">
    <location>
        <begin position="6381"/>
        <end position="6419"/>
    </location>
</feature>
<dbReference type="SUPFAM" id="SSF57184">
    <property type="entry name" value="Growth factor receptor domain"/>
    <property type="match status" value="6"/>
</dbReference>
<dbReference type="GO" id="GO:0005509">
    <property type="term" value="F:calcium ion binding"/>
    <property type="evidence" value="ECO:0007669"/>
    <property type="project" value="InterPro"/>
</dbReference>
<dbReference type="Pfam" id="PF06119">
    <property type="entry name" value="NIDO"/>
    <property type="match status" value="1"/>
</dbReference>
<feature type="domain" description="EGF-like" evidence="12">
    <location>
        <begin position="6295"/>
        <end position="6336"/>
    </location>
</feature>
<dbReference type="InterPro" id="IPR018097">
    <property type="entry name" value="EGF_Ca-bd_CS"/>
</dbReference>
<evidence type="ECO:0000256" key="4">
    <source>
        <dbReference type="ARBA" id="ARBA00022729"/>
    </source>
</evidence>
<comment type="subcellular location">
    <subcellularLocation>
        <location evidence="1">Secreted</location>
    </subcellularLocation>
</comment>
<name>A0A7I8WCL1_9ANNE</name>
<sequence length="6964" mass="781207">MNNSLKTSNISTFVVRFKGDDIYQDIPNLATFTIAIKYAPVLNISETDSNFNLKIELSDSSSLSSNTLALNAPFIQFNKASLEKFHASLQPLSSIILEGETNFIVPVAKCSSFSYFCAKINDQDENCIDINSYKKCSNNYVLSNIHKFGVPSGYIQTGAYNFLELSIDLKLGGGVGNAQGPYVNLFLSENEIIEEELDVILTKEPISFEKLKQTYSSSTIIDLSGPDYFIPNVALLKPQLCGVSYLIIKSERREKELIDVKAIKVITLCPQDEIKLNKAEFYEISSPTISLKRQTNYDLKMDIEFVHINTENKLRGQQHWKIKLLLQNSKSLHEETSVDLTENPSSIEFLTSIDPLEDFPGLEKYRFKVKFTVNIQLAYNYLLVLLRSSDSETVMHNNYKVWDLKTLTDDTDVALQAFSITNNRINVDSPLPLSATSLTSTNVDANTIGVSLYWSIDDKLDETDYLVPLTFSVSVSGSITTTGNVPSPLHQLYCGKIYSILKVDSNNKIAEIDETNNVKSILVTLLCGSGDDLALQQFNVLSPSILVNDRSSTIHFKAIVSCTSVDCSSKTESNNNFNVNLFLSSNDKFRSSTTDLLTITSLKSVTGKGIKTGLTNGPVTVDLSAQVTIDPSLCTKERYYLMMKLTPDDSYLSNNYMVIPVTLKCYNSDSIDFNINSFTVKSTTLNEFNYFTIDYTIQTFGDFEVTQTNNPQYGLNLYLSEDTLYDDEDIQLITNFHVCNRKKLAEAVSSGSTKTINIFDYFKFPKESKIRKFCGKTYYIIALIDSYHTFMETNELNNVLSSTSLTEIKNLNCASASFSKSISIKFLDKKTFQSSQLFPLSSYNWITDIEVTNHYNQPYNPTSETKLQLKLFSIHSRISIDIKNSDIFKNGLNAGETKKINVRLAIPNNRLTKVICDEIVPNEDTKVEIEMKLIDLKDSFILKSVDKVEMDMKCEFGLKPTLNSVFYEKKLQQYFNYTFLINFQIKHTEIKELQKVMTSTEKNWFIDIELFNSESSYPLETLFLNEYKNAQFTVLNNKQILLVSVSSYTGKLKRDTCLKFIGKINKLRMTLRPAKFLLMLGYKTYSIEYSLALNFQCNDEYLDLKLEKFNFLTNYDYVTNILDLDTTQKFTMTVSATKTNNGTFSPFLHNVTNNFYYKLFISPKKSFKETRKLAYEIPYSPSNKELKNDVTNNSAEITTIDLMVNSSDVRTYCGLNSIIVAVFDEKNKPITPSSSKIIENLLSENSPQDPYISNNYLVKDVAVSCIGDIIKINADKITTQVYSGSKRHLEFMIEVTNIDFLGRDIPQSLDYPFTFEIEGETPESIFISNNAKSGLKFGDTAKITVKATLDIDDAFCAQINSNITVKVLTGLGVPVGFSDTSTDNNRALITGITCSKEETGISVVIDSNSIALNPSNQLAGNIELTISGIDGSTYEDFDVYLAKDNKIDKENDKKLNFVVGSQVKQGNGDIKGPLELSINNDTWNHYCGYKYIIVQIDPNNAIDDKNKVDNIASFSILIQCSENNKYVFRINNFNLPKDLFSNINTMLTFGGVVRNIGSNIAAVSGMNTNFKFKVYLQKSSHMKNENRLDITPDDWTYSGSEKDLRKAAHNSNTDKTFTTVKTYVKIPIDICSVGYDAILVGVKDTIGTECEEIDNFYTYYFNCMGNNGIDFEITKFALDKTQFNLNDLQTFNLDLKANLGKSDIDWNWSFQPILTFENSDGKINIPIYFDLNNLKSISISLTSKFKLTTLNHLQFCGTGNKIKITIVTPFTDADPSNNVKEIDDIEITGCPTGLDLIPKLIIIDDKPYQNQFLSSATTSIKIMFDIIKAKSVSSPASFKYNLFITDEKTTDKRRVLIDQTKTYSFPDLNQEIIDSFTISTPDAFCGKDKLWLGVRINSDDGVTETSTMNNILWKRVKMICDAQAGIVLTDLRIKGSLFPTNNELSFDLDALSLENSDKDVEVTYTLTLANNVNTSAINPAIIDASPLIPNNTEIFQANLNGTWPKSSLRVIRNAKVKFTFWNPVCEGKRYICLSLKTNLAGDTDEDNMKCVDIYTEWNISTRCGINIGIQSVSIEKKKLYESEKGPVGVNMTFDVKGIDLPAPEPYQPDSVRFIVSIRDDSRILITSDEFTWTTASKLKLRSPIADKQSVELSGLFEISLTQEICSSSTYLICIQHSFSPDNNANNDIFCQNGKTTVSCFNSNVDLEALKVETYGRLLVADKPQDIGMIMLISVPESSNISSIVTKTNLYLSVDNILDGSDTLLNFNGFNKGKALAELQKYYGPGEHTIIIKGSQITIPFDTDVKYAGDVYIIAKIDADNDIAETNEGNNIAVSKISLSLPNQDYLRLTSASLLDGTLIVGEVSTLKLSIAIENVNDEMLLESSNPYRLEVIAFNETALFNKVISTFVHYPPVNVEKFPHLSTRVLNPVIVEITPDEWQENICTYTTQLKIKLTTIVSIDNPNNNEQVIRIPESIKVCTPSNSNVNLLIDKLIIPNYLNKNDQINVKWNGHASLASAANLAINSFKNTLHISQINSIMDQSTWKWMEISNPQALSTGSVLFDLGGDYSLEKLPRSLCGRVYAIGTLDSDKTVSEINEDDNQEDQEINIICEDDIISLFSVELDLENAKLIESYRTQVNIEFSFACMNTGNCVIPSLKLDIFTRKSFAQSSSYSLLSNKEIVSNINMKFGEEKTFVISEYFELLTGGCGGSSENVLTVRLTLPGMLDAVAENNERHFMIECQEELENEVLISDFNVLNIDYDRSEIKYSFKLSTSGEIFPLSFNYSEPIFVNFLLSKLATATAGSVLLKNDICSELQLGLKKGSSFEMMGTATFPSSLDMCDNIYGILVFDASKRVSSSINAKKKLLTPVFIKCKEKVMFQKFSPDDLRVWQNTEKTMTFSGSIINLSKEKLFNLKLVAFLSADYKWNPNYDVQIESISYNKKVLEQGINPRGIVKFDDLQLKFTISSSFCSANTYLLLIILPFKVIKHFPLDAHCYPTPIDLYFGSGFNINAGVGKAPGSSLNINYEIKLQTGQSIYFKNIIINHWISKDVKFDELIDYPLTNSLPYDKPFDKLQMLHYGSSPLTETFSSSLTLPSNINKTLCGNSYIVTVLKSGRELTESNYENNIRFDPIKINCGIDLFEIQDIELDNTMQFANQQKTRKLNFKINCNTSPCPLSTASSSTFAFPVHFNIKLIPLDSQLKPVGSIQPSLIDPFYISGNEENISPSTALQWNFTTANSLPMEANLMITINDVRTKFLGLKLLKGNSDEVKGANWGIEENDISIINFDVEEEDSSIKVESLTISPQTINLNSKTTMIDIFYRFTSKYIFMEESIEQNFYISTTNTISGKETKLNLKLKSKGISMVKDGMLYRYNVEKSSALDNETLINICHSTQSYIIIKIETAYYDANLDDNQYSYQIITKNCPVGIGTDIKSVNFPEIVEATKEYNISVIANLILAGKTSTDNLMISLSLIKDNFTIPIKYSSGNSNNTLNSRYSNPSGISIMNLDLNSLNKVTLPFENIICMESSLLAVEISSKYNSVRRGTFIKPIFIYCPENEGLSIGSFEVIDLPSEWYPGLYIQHAMSLSVENDGPALQSSLEGHFTFKEYFSEDEIFDKDQDQEMDIRNNEGEVYIYKNTVAYGSLIFNRYLKGNVLIKSVESCKRAKNPTIFIQLIQVGSYKSNITENDVARFPVDKKLLICKYPNQVDLYITKFSLTESNGQNKAYISANSINSYNLEIGVKKSATGSIPNRDEPYIYLEFFISIDSAIDEYDDQIPTVYSTVQKTTLQKGISSSTPDIFPLSGSGLLLNTLKFPNLNYYCGTAYLIVRINSSYEGAIDPDSSNNTFTNKITVYCPNDWFSMGGFTIKPLPPFTHLYGGIDTKIWFSGTMQNIHYSYDVKSSGEGKENFYLTMYMSNGKNLKEDYDSKVNIKYLDYKLRETLMGSLIHLTTVKLEGEAIIQLPFGTCDQPILFAQTEFGLPISLKDGVWDNHARYLNVTNMVKCITDKSDLNINNALLSTYKFSIPHTIIAEITVNLNVTGISILDLESKDMKINSFLSKTSKFDEKESYKVKNEYNITKLMKKFDKSTEVNLTLHLQIEKLVICGPAYLLIVLDENNIIEEFDEGNNVYPIEIDIKCHSDVLYLVDIQLEKEDVYYKDGSPISVVATVKNIFDKDIVPLKHMASFEMRAYIRKDEVNSQRYYVTPSSWSSKLPNGRYLNTFKQGTTVETPKWVGDINMNIVCPYLGSGHFILGLEVIAPSIPECYMNNNHMEFKIAVDCQDHWRDLQPIAFKWLDNVYSHNYTFNHDMGFNITTFIEISGSGGWGNFPSGQTDPLLYTVGFYISHKDIRKKISYNSQNLITDINKGVSATTTVYIAREVPGLTLTEEDHLFLCNVRSAKLEIEIDSGHSLAETNEKNNKLEWDAFLAPISSVCGDKIDLSIEDLKLLNIQEKTIRPGDKIDIEMTIVIITTGSFKLPEKSGNEVNFKFGLIFSNDKVYQANDDPIIVQNHTLQIQQMEISSKNNLRTTIQLKSVEIPLIRSLSDFCWNKPYVGIIVDALNVVSEVNEINNLDLEQVIYDCGENVNECTQNLHKCHVNSTCTDANYNLQSYSGSPYTCTCNKGFIQRGRDCQNDNECILYESVCKQKHENAKCIDAIGSYECGCKDGYRRVNFNPAANTYSCENIDECVENLHNCTENSTCVDNSGSYSCVCKPGFEGDPFNCTDIKECTPTSCNSRGNCTENGSGVKCECFNSTYEGNLCEIAHGGWSEWTAWSLCSSDCDMGYSKREIICNNPAPENGGRPCKKEPGKTYAEYKNCTGNGTCIANRVKWCEKNPCFTQDNGMCSYIDTGRNYKCECKYGFTPLMKNGVFQRCRDINECTEEEAPQTLIHDCLAPNSLCLNTLGSFKCVCKSGFEGDGVNCTDIDECKKSPCPKTTICTNTLGSYTCSCPNKYRPIKDSSNKLKSCQEIRLMEYGEAEGDKLLLKISRITRERLSETLKIPGGIPLDDGKIYSGVYISENGIIALTYERLLVKPTFSYPKVFKELKLPTGIGMLLAPFWSDISSTSKFYKIWYNVYENNNDAKYEKIKNIVLSAYNVSFKPKWLLKVTWDTVAPAYESLYIEKNTFQVILATDFKESYCVYLYKENEMNWIPTSFNSRDITNLYEGYPARMGYIRNDKYFEHKLSATWTSTNDNVYRMDLNPLQRELNMTKGIFVFNLNHPNSTVTGDENKIKCFEALSAMKGKDESWKDILKDSCPPSLRVVQALPSFTLTFEKESRKCFRKILTSQTVTCCYSPTSEAFLSKVDESLQFEYQSLLHKYKWNSADHSKDKDAYSSCCGVLCTPSKSNCWQCNEYKTNRGGLSSSKYKSEISALMFGSMHLRNVKGEQYSMMAFGEFVIMKTAKFEMQVRTHRLGEKLSSISAVAIKELNNAAIEIYWQNDLPLKVVSQSKEIDVGEVSIGNAEVINSGYSIVISYTSDCSVKIIKSEKGLNMLLSTADSVENFKGILGESPISADTFTKWSLRKLVGPTYATKRSLFSVYNKEFIFNSANRYFREKFLPQASEIDTETITGICIGRQSTSIKYCQHDLKVTNNDKFANETANFVEDMVKNLEIIKNLPPTTPQQTINVIIGQEKVFSMTAEDKNQQDISFTGNIVDALSGSISIEQIQKVSSGIFSANVKFTLNKPNRIQITIANSFGAKFVWFPNLVICNCKNHGTCDFSSLRYENNMIFAKCQCKTSWFGDLCDKDLNVCETERLCYGKCIDKNVTDVNQNEYECSPCSKTRVATTTNCYDFNECSLSSENPLRAKCEHNCINTDKSYNCSCYNGYFLHADGYSCKDKKECLNGELNDCGVGSFCKDGSGSYVCECPRGYALTEEKTCQDIDECLENNGGCERLCINKLGGYTCDCGWGYQSSNEVECTKRDLCSYDEECDDVCTANGAHYTCGCGAASVLDGYTRCMPKKSCNSLNCDGGFCQAVTDIPDKCICPSGWELDNANITLCVDIDECSIGSFNCPENSNCENTMGRYSCRCKDGFKSFGSGTMCLNIDECELNIHNCKHLCQDTEGSFICTCPKGFVEGRNGSCYDVDECGYAVANECSEKATCRNMNGSYACTCMDGFVGDGITCVDVEECLENNGGCSTYCENTLGSFECSCSSGYVLHQDGKNCHDVNECLLPNNPCKHFCMNTQGSYLCTCHPEFHLHKDKISCVLNESYACNLQLACGSSGVCAKRNGNDTCICNKGFTFDGIGCVDLDECISNPCKGLATCINKEGSYECQCPDGYRHDSFQSGCIDIDECTENLHTCLAGTQCINTKSSYTCKCLPGFRKRNETYCIDLNECIGEDPSARGCTDIALCTNTPGSYNCRCKPGYLGDGFTCKDINECLTSPCKLTEMCINTEGSYMCECQKGYKKVGDDCVDVDECSSRSISGCELDCKNTQGSYRCFCRQGFRLGSDGKKCIVADKCFDENVANACEQLCVQKDGSDWCECKGGFLVDGNVCVDIDECTTDDPEHKHQCKDHSTCLNTKGGYNCTCDRYYILDADGRACSQTDGQWSTWSAWNTCSKACHGRRQKSRKCDKPPPSPGRRCPGESLQYALCNYKSPSCYAIKSEADKSVILDFKSLLPILWETIESTIFNVFCKQLQSYCTANAEQYRECCLQDPPNPINSLDKYCFGKDFHTATAYPRYIPNESGARVMIFALIDRNNELCKIPLPVDDKNSSSSSTTSRKKRDINKFDVPNTILEKIIKTTESQESIGKAVKESTGDPFLAAQSQSYLAQKGFLEDTKPTEIPPMPVDNGLSAHVVALAVFFSLVAAFTLVVTLIYLLRKQDDKKHVNEMLRLAVSPDLSIGDRFYQGTTPAPKTSVTPISIRETPMIVNSPRNLTHSPRPAHTPLPNQVPHDENEKAPQNPELQRPESIMDREEVAQVEKELEEICALPPDSDDESGIGVDKKTPIAPCQPDE</sequence>
<dbReference type="InterPro" id="IPR001881">
    <property type="entry name" value="EGF-like_Ca-bd_dom"/>
</dbReference>
<feature type="domain" description="EGF-like" evidence="12">
    <location>
        <begin position="6048"/>
        <end position="6084"/>
    </location>
</feature>
<dbReference type="Pfam" id="PF12662">
    <property type="entry name" value="cEGF"/>
    <property type="match status" value="1"/>
</dbReference>
<dbReference type="PANTHER" id="PTHR24039">
    <property type="entry name" value="FIBRILLIN-RELATED"/>
    <property type="match status" value="1"/>
</dbReference>
<dbReference type="InterPro" id="IPR000742">
    <property type="entry name" value="EGF"/>
</dbReference>
<keyword evidence="11" id="KW-0472">Membrane</keyword>
<feature type="domain" description="EGF-like" evidence="12">
    <location>
        <begin position="4633"/>
        <end position="4674"/>
    </location>
</feature>
<evidence type="ECO:0000256" key="8">
    <source>
        <dbReference type="ARBA" id="ARBA00023180"/>
    </source>
</evidence>
<dbReference type="Pfam" id="PF07645">
    <property type="entry name" value="EGF_CA"/>
    <property type="match status" value="12"/>
</dbReference>
<dbReference type="Gene3D" id="2.20.100.10">
    <property type="entry name" value="Thrombospondin type-1 (TSP1) repeat"/>
    <property type="match status" value="2"/>
</dbReference>
<organism evidence="13 14">
    <name type="scientific">Dimorphilus gyrociliatus</name>
    <dbReference type="NCBI Taxonomy" id="2664684"/>
    <lineage>
        <taxon>Eukaryota</taxon>
        <taxon>Metazoa</taxon>
        <taxon>Spiralia</taxon>
        <taxon>Lophotrochozoa</taxon>
        <taxon>Annelida</taxon>
        <taxon>Polychaeta</taxon>
        <taxon>Polychaeta incertae sedis</taxon>
        <taxon>Dinophilidae</taxon>
        <taxon>Dimorphilus</taxon>
    </lineage>
</organism>
<dbReference type="InterPro" id="IPR013783">
    <property type="entry name" value="Ig-like_fold"/>
</dbReference>
<keyword evidence="11" id="KW-0812">Transmembrane</keyword>
<keyword evidence="4" id="KW-0732">Signal</keyword>
<keyword evidence="7" id="KW-1015">Disulfide bond</keyword>
<dbReference type="SMART" id="SM00209">
    <property type="entry name" value="TSP1"/>
    <property type="match status" value="2"/>
</dbReference>
<evidence type="ECO:0000256" key="2">
    <source>
        <dbReference type="ARBA" id="ARBA00022525"/>
    </source>
</evidence>
<dbReference type="SUPFAM" id="SSF57196">
    <property type="entry name" value="EGF/Laminin"/>
    <property type="match status" value="4"/>
</dbReference>
<dbReference type="OrthoDB" id="6375837at2759"/>
<dbReference type="Pfam" id="PF12947">
    <property type="entry name" value="EGF_3"/>
    <property type="match status" value="2"/>
</dbReference>
<reference evidence="13 14" key="1">
    <citation type="submission" date="2020-08" db="EMBL/GenBank/DDBJ databases">
        <authorList>
            <person name="Hejnol A."/>
        </authorList>
    </citation>
    <scope>NUCLEOTIDE SEQUENCE [LARGE SCALE GENOMIC DNA]</scope>
</reference>
<keyword evidence="8" id="KW-0325">Glycoprotein</keyword>
<feature type="domain" description="EGF-like" evidence="12">
    <location>
        <begin position="6254"/>
        <end position="6290"/>
    </location>
</feature>
<dbReference type="FunFam" id="2.10.25.10:FF:000240">
    <property type="entry name" value="Vitamin K-dependent protein S"/>
    <property type="match status" value="1"/>
</dbReference>
<dbReference type="PANTHER" id="PTHR24039:SF48">
    <property type="entry name" value="FIBRILLIN-2 ISOFORM X1-RELATED"/>
    <property type="match status" value="1"/>
</dbReference>
<dbReference type="InterPro" id="IPR036383">
    <property type="entry name" value="TSP1_rpt_sf"/>
</dbReference>
<feature type="domain" description="EGF-like" evidence="12">
    <location>
        <begin position="4684"/>
        <end position="4724"/>
    </location>
</feature>
<dbReference type="CDD" id="cd00054">
    <property type="entry name" value="EGF_CA"/>
    <property type="match status" value="18"/>
</dbReference>
<evidence type="ECO:0000256" key="6">
    <source>
        <dbReference type="ARBA" id="ARBA00022837"/>
    </source>
</evidence>
<gene>
    <name evidence="13" type="ORF">DGYR_LOCUS13121</name>
</gene>
<feature type="domain" description="EGF-like" evidence="12">
    <location>
        <begin position="6503"/>
        <end position="6549"/>
    </location>
</feature>
<evidence type="ECO:0000256" key="5">
    <source>
        <dbReference type="ARBA" id="ARBA00022737"/>
    </source>
</evidence>
<evidence type="ECO:0000313" key="14">
    <source>
        <dbReference type="Proteomes" id="UP000549394"/>
    </source>
</evidence>
<feature type="domain" description="EGF-like" evidence="12">
    <location>
        <begin position="4584"/>
        <end position="4632"/>
    </location>
</feature>
<accession>A0A7I8WCL1</accession>
<dbReference type="GO" id="GO:0005576">
    <property type="term" value="C:extracellular region"/>
    <property type="evidence" value="ECO:0007669"/>
    <property type="project" value="UniProtKB-SubCell"/>
</dbReference>
<dbReference type="FunFam" id="2.10.25.10:FF:000038">
    <property type="entry name" value="Fibrillin 2"/>
    <property type="match status" value="5"/>
</dbReference>
<dbReference type="InterPro" id="IPR024731">
    <property type="entry name" value="NELL2-like_EGF"/>
</dbReference>
<comment type="caution">
    <text evidence="9">Lacks conserved residue(s) required for the propagation of feature annotation.</text>
</comment>
<dbReference type="PROSITE" id="PS00022">
    <property type="entry name" value="EGF_1"/>
    <property type="match status" value="1"/>
</dbReference>
<dbReference type="PROSITE" id="PS01187">
    <property type="entry name" value="EGF_CA"/>
    <property type="match status" value="7"/>
</dbReference>
<keyword evidence="11" id="KW-1133">Transmembrane helix</keyword>
<dbReference type="InterPro" id="IPR009030">
    <property type="entry name" value="Growth_fac_rcpt_cys_sf"/>
</dbReference>
<feature type="domain" description="EGF-like" evidence="12">
    <location>
        <begin position="6088"/>
        <end position="6129"/>
    </location>
</feature>
<feature type="region of interest" description="Disordered" evidence="10">
    <location>
        <begin position="6880"/>
        <end position="6964"/>
    </location>
</feature>
<keyword evidence="3 9" id="KW-0245">EGF-like domain</keyword>
<dbReference type="Gene3D" id="2.10.25.10">
    <property type="entry name" value="Laminin"/>
    <property type="match status" value="19"/>
</dbReference>
<dbReference type="PROSITE" id="PS00010">
    <property type="entry name" value="ASX_HYDROXYL"/>
    <property type="match status" value="14"/>
</dbReference>
<dbReference type="Pfam" id="PF14670">
    <property type="entry name" value="FXa_inhibition"/>
    <property type="match status" value="1"/>
</dbReference>
<comment type="caution">
    <text evidence="13">The sequence shown here is derived from an EMBL/GenBank/DDBJ whole genome shotgun (WGS) entry which is preliminary data.</text>
</comment>
<keyword evidence="5" id="KW-0677">Repeat</keyword>
<feature type="domain" description="EGF-like" evidence="12">
    <location>
        <begin position="5841"/>
        <end position="5883"/>
    </location>
</feature>
<evidence type="ECO:0000256" key="9">
    <source>
        <dbReference type="PROSITE-ProRule" id="PRU00076"/>
    </source>
</evidence>
<dbReference type="InterPro" id="IPR000884">
    <property type="entry name" value="TSP1_rpt"/>
</dbReference>
<dbReference type="SMART" id="SM00179">
    <property type="entry name" value="EGF_CA"/>
    <property type="match status" value="19"/>
</dbReference>
<evidence type="ECO:0000259" key="12">
    <source>
        <dbReference type="PROSITE" id="PS50026"/>
    </source>
</evidence>
<evidence type="ECO:0000256" key="1">
    <source>
        <dbReference type="ARBA" id="ARBA00004613"/>
    </source>
</evidence>
<dbReference type="InterPro" id="IPR049883">
    <property type="entry name" value="NOTCH1_EGF-like"/>
</dbReference>
<dbReference type="PROSITE" id="PS01186">
    <property type="entry name" value="EGF_2"/>
    <property type="match status" value="11"/>
</dbReference>
<dbReference type="EMBL" id="CAJFCJ010000029">
    <property type="protein sequence ID" value="CAD5125802.1"/>
    <property type="molecule type" value="Genomic_DNA"/>
</dbReference>
<keyword evidence="6" id="KW-0106">Calcium</keyword>
<evidence type="ECO:0000313" key="13">
    <source>
        <dbReference type="EMBL" id="CAD5125802.1"/>
    </source>
</evidence>
<protein>
    <submittedName>
        <fullName evidence="13">DgyrCDS14008</fullName>
    </submittedName>
</protein>
<dbReference type="GO" id="GO:0071944">
    <property type="term" value="C:cell periphery"/>
    <property type="evidence" value="ECO:0007669"/>
    <property type="project" value="UniProtKB-ARBA"/>
</dbReference>
<dbReference type="PROSITE" id="PS50092">
    <property type="entry name" value="TSP1"/>
    <property type="match status" value="2"/>
</dbReference>
<feature type="compositionally biased region" description="Basic and acidic residues" evidence="10">
    <location>
        <begin position="6915"/>
        <end position="6931"/>
    </location>
</feature>
<feature type="domain" description="EGF-like" evidence="12">
    <location>
        <begin position="6005"/>
        <end position="6047"/>
    </location>
</feature>
<feature type="domain" description="EGF-like" evidence="12">
    <location>
        <begin position="4876"/>
        <end position="4923"/>
    </location>
</feature>
<dbReference type="SMART" id="SM00181">
    <property type="entry name" value="EGF"/>
    <property type="match status" value="27"/>
</dbReference>
<feature type="domain" description="EGF-like" evidence="12">
    <location>
        <begin position="6337"/>
        <end position="6378"/>
    </location>
</feature>
<evidence type="ECO:0000256" key="11">
    <source>
        <dbReference type="SAM" id="Phobius"/>
    </source>
</evidence>
<dbReference type="InterPro" id="IPR026823">
    <property type="entry name" value="cEGF"/>
</dbReference>
<dbReference type="FunFam" id="2.10.25.10:FF:000005">
    <property type="entry name" value="Fibrillin 2"/>
    <property type="match status" value="2"/>
</dbReference>
<dbReference type="SMART" id="SM00539">
    <property type="entry name" value="NIDO"/>
    <property type="match status" value="1"/>
</dbReference>
<dbReference type="SUPFAM" id="SSF82895">
    <property type="entry name" value="TSP-1 type 1 repeat"/>
    <property type="match status" value="2"/>
</dbReference>
<evidence type="ECO:0000256" key="7">
    <source>
        <dbReference type="ARBA" id="ARBA00023157"/>
    </source>
</evidence>
<proteinExistence type="predicted"/>
<feature type="domain" description="EGF-like" evidence="12">
    <location>
        <begin position="4924"/>
        <end position="4961"/>
    </location>
</feature>
<feature type="transmembrane region" description="Helical" evidence="11">
    <location>
        <begin position="6805"/>
        <end position="6828"/>
    </location>
</feature>